<dbReference type="GO" id="GO:0006915">
    <property type="term" value="P:apoptotic process"/>
    <property type="evidence" value="ECO:0007669"/>
    <property type="project" value="InterPro"/>
</dbReference>
<dbReference type="Proteomes" id="UP000070412">
    <property type="component" value="Unassembled WGS sequence"/>
</dbReference>
<proteinExistence type="predicted"/>
<name>A0A834R6R4_SARSC</name>
<dbReference type="GO" id="GO:0005829">
    <property type="term" value="C:cytosol"/>
    <property type="evidence" value="ECO:0007669"/>
    <property type="project" value="TreeGrafter"/>
</dbReference>
<dbReference type="CDD" id="cd00201">
    <property type="entry name" value="WW"/>
    <property type="match status" value="2"/>
</dbReference>
<feature type="compositionally biased region" description="Polar residues" evidence="3">
    <location>
        <begin position="443"/>
        <end position="453"/>
    </location>
</feature>
<dbReference type="SMART" id="SM00456">
    <property type="entry name" value="WW"/>
    <property type="match status" value="2"/>
</dbReference>
<keyword evidence="1" id="KW-0597">Phosphoprotein</keyword>
<dbReference type="Pfam" id="PF00397">
    <property type="entry name" value="WW"/>
    <property type="match status" value="1"/>
</dbReference>
<dbReference type="GO" id="GO:0008285">
    <property type="term" value="P:negative regulation of cell population proliferation"/>
    <property type="evidence" value="ECO:0007669"/>
    <property type="project" value="TreeGrafter"/>
</dbReference>
<gene>
    <name evidence="6" type="ORF">SSS_7688</name>
</gene>
<dbReference type="CDD" id="cd21433">
    <property type="entry name" value="SARAH_Sav"/>
    <property type="match status" value="1"/>
</dbReference>
<dbReference type="PROSITE" id="PS50951">
    <property type="entry name" value="SARAH"/>
    <property type="match status" value="1"/>
</dbReference>
<dbReference type="PROSITE" id="PS50020">
    <property type="entry name" value="WW_DOMAIN_2"/>
    <property type="match status" value="1"/>
</dbReference>
<dbReference type="FunFam" id="2.20.70.10:FF:000035">
    <property type="entry name" value="Salvador homolog 1 (Drosophila)"/>
    <property type="match status" value="1"/>
</dbReference>
<dbReference type="EnsemblMetazoa" id="SSS_7688s_mrna">
    <property type="protein sequence ID" value="KAF7488408.1"/>
    <property type="gene ID" value="SSS_7688"/>
</dbReference>
<dbReference type="InterPro" id="IPR001202">
    <property type="entry name" value="WW_dom"/>
</dbReference>
<dbReference type="GO" id="GO:0043065">
    <property type="term" value="P:positive regulation of apoptotic process"/>
    <property type="evidence" value="ECO:0007669"/>
    <property type="project" value="TreeGrafter"/>
</dbReference>
<organism evidence="6">
    <name type="scientific">Sarcoptes scabiei</name>
    <name type="common">Itch mite</name>
    <name type="synonym">Acarus scabiei</name>
    <dbReference type="NCBI Taxonomy" id="52283"/>
    <lineage>
        <taxon>Eukaryota</taxon>
        <taxon>Metazoa</taxon>
        <taxon>Ecdysozoa</taxon>
        <taxon>Arthropoda</taxon>
        <taxon>Chelicerata</taxon>
        <taxon>Arachnida</taxon>
        <taxon>Acari</taxon>
        <taxon>Acariformes</taxon>
        <taxon>Sarcoptiformes</taxon>
        <taxon>Astigmata</taxon>
        <taxon>Psoroptidia</taxon>
        <taxon>Sarcoptoidea</taxon>
        <taxon>Sarcoptidae</taxon>
        <taxon>Sarcoptinae</taxon>
        <taxon>Sarcoptes</taxon>
    </lineage>
</organism>
<dbReference type="OrthoDB" id="5339429at2759"/>
<accession>A0A834R6R4</accession>
<sequence>MPKKKDYLNDSNLRNGLRGKYIRKESSTEIPIINVWTTLSLSKVTNTKLSSLSSRQPTCHSTSANILASSFSTSIPNLAYIGQNSNPIALNESFIHHNDQNSVNSSSTKAFSNNFNNGMKCKSNFSSPLSKEFCSTWSKIHLGQNSCQAKPLYEPLYSPEALNISNNIYRPTSSSSFASLQSLQNVNNPNDVYRANQINKSSVLSYASAGNHQSKNISSDILQNSIHSQKKFDEVQPIMGSSVAKLLQVNPQHNKMWISQPTLHASSPSRSSQIRSMMNLNQMSVGMRNNLESFSYDSNNHSDINFEYSKSSHDSREIHRAVQKFHQNNDSIAIDKLSSELSQRLHVSLQPSTDSNHSLIDTRKISQKSSKPMWNSIESSGTISLQSSDKNLNIPYLYQNLLQREAEATSQSIKFNNLEGSTSTLDSFVENYQVQMHHREIQDQYSSQKQTSNSDLIKKSSSDEKISDSKITAPHLNRLIFPLSDSSSSYCLKSSVDLSSNDSKVQTDFFAKKSDSSDANTPSFNLIDSAKSLMNDSSDSLIVSKKPNSCSSLNSMEDLPLPPGWSIDFTLRGRKYYIDHNTKTTHWSHPLETEGLPTGWERVTSAEYGVYYAVTDFDQFLLKFLPSHITRKTQFEHPLAARYGQQTVQKFVSSNDGIRLSVWQDDQNHRLINDCNQTQHIYANAINIHQNPSFLAEKLNAEELNREDSSDNHVYSNIPSALDHFVHSHLKLIDLKNNNSSDKISSNDFILKQQFPISDISNFKQRLSNQPTHHQNAEIKPGIIKNEINHLPLPLPLPPRPRNTECIVPANPYLTEEIPEWLYIYSKAPIEHDHKLKWDLFRLPELDCFQAMLNRLYRTDMENLVLTYEIIRNALIREIERRNSEKTPVDI</sequence>
<feature type="region of interest" description="Disordered" evidence="3">
    <location>
        <begin position="440"/>
        <end position="468"/>
    </location>
</feature>
<evidence type="ECO:0000313" key="7">
    <source>
        <dbReference type="EnsemblMetazoa" id="KAF7488408.1"/>
    </source>
</evidence>
<feature type="compositionally biased region" description="Basic and acidic residues" evidence="3">
    <location>
        <begin position="456"/>
        <end position="468"/>
    </location>
</feature>
<dbReference type="AlphaFoldDB" id="A0A834R6R4"/>
<reference evidence="8" key="1">
    <citation type="journal article" date="2020" name="PLoS Negl. Trop. Dis.">
        <title>High-quality nuclear genome for Sarcoptes scabiei-A critical resource for a neglected parasite.</title>
        <authorList>
            <person name="Korhonen P.K."/>
            <person name="Gasser R.B."/>
            <person name="Ma G."/>
            <person name="Wang T."/>
            <person name="Stroehlein A.J."/>
            <person name="Young N.D."/>
            <person name="Ang C.S."/>
            <person name="Fernando D.D."/>
            <person name="Lu H.C."/>
            <person name="Taylor S."/>
            <person name="Reynolds S.L."/>
            <person name="Mofiz E."/>
            <person name="Najaraj S.H."/>
            <person name="Gowda H."/>
            <person name="Madugundu A."/>
            <person name="Renuse S."/>
            <person name="Holt D."/>
            <person name="Pandey A."/>
            <person name="Papenfuss A.T."/>
            <person name="Fischer K."/>
        </authorList>
    </citation>
    <scope>NUCLEOTIDE SEQUENCE [LARGE SCALE GENOMIC DNA]</scope>
</reference>
<dbReference type="InterPro" id="IPR030030">
    <property type="entry name" value="Sav"/>
</dbReference>
<dbReference type="InterPro" id="IPR036020">
    <property type="entry name" value="WW_dom_sf"/>
</dbReference>
<dbReference type="PANTHER" id="PTHR47522:SF2">
    <property type="entry name" value="PROTEIN SALVADOR HOMOLOG 1"/>
    <property type="match status" value="1"/>
</dbReference>
<dbReference type="SUPFAM" id="SSF51045">
    <property type="entry name" value="WW domain"/>
    <property type="match status" value="1"/>
</dbReference>
<evidence type="ECO:0000256" key="1">
    <source>
        <dbReference type="ARBA" id="ARBA00022553"/>
    </source>
</evidence>
<dbReference type="GO" id="GO:0035329">
    <property type="term" value="P:hippo signaling"/>
    <property type="evidence" value="ECO:0007669"/>
    <property type="project" value="InterPro"/>
</dbReference>
<dbReference type="GO" id="GO:0060090">
    <property type="term" value="F:molecular adaptor activity"/>
    <property type="evidence" value="ECO:0007669"/>
    <property type="project" value="InterPro"/>
</dbReference>
<dbReference type="InterPro" id="IPR011524">
    <property type="entry name" value="SARAH_dom"/>
</dbReference>
<reference evidence="6" key="2">
    <citation type="submission" date="2020-01" db="EMBL/GenBank/DDBJ databases">
        <authorList>
            <person name="Korhonen P.K.K."/>
            <person name="Guangxu M.G."/>
            <person name="Wang T.W."/>
            <person name="Stroehlein A.J.S."/>
            <person name="Young N.D."/>
            <person name="Ang C.-S.A."/>
            <person name="Fernando D.W.F."/>
            <person name="Lu H.L."/>
            <person name="Taylor S.T."/>
            <person name="Ehtesham M.E.M."/>
            <person name="Najaraj S.H.N."/>
            <person name="Harsha G.H.G."/>
            <person name="Madugundu A.M."/>
            <person name="Renuse S.R."/>
            <person name="Holt D.H."/>
            <person name="Pandey A.P."/>
            <person name="Papenfuss A.P."/>
            <person name="Gasser R.B.G."/>
            <person name="Fischer K.F."/>
        </authorList>
    </citation>
    <scope>NUCLEOTIDE SEQUENCE</scope>
    <source>
        <strain evidence="6">SSS_KF_BRIS2020</strain>
    </source>
</reference>
<evidence type="ECO:0000256" key="2">
    <source>
        <dbReference type="ARBA" id="ARBA00022737"/>
    </source>
</evidence>
<evidence type="ECO:0000259" key="5">
    <source>
        <dbReference type="PROSITE" id="PS50951"/>
    </source>
</evidence>
<keyword evidence="2" id="KW-0677">Repeat</keyword>
<dbReference type="PANTHER" id="PTHR47522">
    <property type="entry name" value="SALVADOR FAMILY WW DOMAIN-CONTAINING PROTEIN 1"/>
    <property type="match status" value="1"/>
</dbReference>
<keyword evidence="8" id="KW-1185">Reference proteome</keyword>
<evidence type="ECO:0000259" key="4">
    <source>
        <dbReference type="PROSITE" id="PS50020"/>
    </source>
</evidence>
<evidence type="ECO:0000313" key="8">
    <source>
        <dbReference type="Proteomes" id="UP000070412"/>
    </source>
</evidence>
<reference evidence="7" key="3">
    <citation type="submission" date="2022-06" db="UniProtKB">
        <authorList>
            <consortium name="EnsemblMetazoa"/>
        </authorList>
    </citation>
    <scope>IDENTIFICATION</scope>
</reference>
<protein>
    <submittedName>
        <fullName evidence="6">Protein salvador -like protein 1</fullName>
    </submittedName>
</protein>
<evidence type="ECO:0000256" key="3">
    <source>
        <dbReference type="SAM" id="MobiDB-lite"/>
    </source>
</evidence>
<dbReference type="Gene3D" id="2.20.70.10">
    <property type="match status" value="2"/>
</dbReference>
<evidence type="ECO:0000313" key="6">
    <source>
        <dbReference type="EMBL" id="KAF7488408.1"/>
    </source>
</evidence>
<feature type="domain" description="WW" evidence="4">
    <location>
        <begin position="559"/>
        <end position="592"/>
    </location>
</feature>
<dbReference type="EMBL" id="WVUK01000066">
    <property type="protein sequence ID" value="KAF7488408.1"/>
    <property type="molecule type" value="Genomic_DNA"/>
</dbReference>
<feature type="domain" description="SARAH" evidence="5">
    <location>
        <begin position="835"/>
        <end position="882"/>
    </location>
</feature>